<dbReference type="PANTHER" id="PTHR37826">
    <property type="entry name" value="FLOTILLIN BAND_7_5 DOMAIN PROTEIN"/>
    <property type="match status" value="1"/>
</dbReference>
<sequence length="379" mass="42279">MSQMPPPPPAATEAEETHRFPCEQCGADYRYHPDSGTLTCDHCGHTTQIREEASSGPWGGGNGAMEELDFKAAVAKALPATEMEVTRVSSCPNCAAQVEFDPTTHARECPFCATPVVADTGPNRHIKPKGVVPFAVDERSAQTAMTQWLGRLWFAPNGLQEYARKGRKMDGIYVPFWTYDAETRTQYRGQRGTVYYVEQKVVVDGKSQTRRVAKVRWTGVTGRVRRFFDDVLVLASKSLPKRNTEGLEPWDLSQLEPYQPQYLAGFRAEAYAVDLEAGFAEARAKMDRVIERDVRFDIGGDRQRIDSLRTDVSDVTFKHVLLPVWLAAYKYRGKTYRFVVNGQSGRVQGERPYSAWKIAFAVLLGLLVLGGVALVGGMK</sequence>
<evidence type="ECO:0000259" key="2">
    <source>
        <dbReference type="Pfam" id="PF11781"/>
    </source>
</evidence>
<protein>
    <submittedName>
        <fullName evidence="3">Primosomal protein N' (Replication factor Y)-superfamily II helicase</fullName>
    </submittedName>
</protein>
<keyword evidence="1" id="KW-1133">Transmembrane helix</keyword>
<keyword evidence="1" id="KW-0812">Transmembrane</keyword>
<dbReference type="EMBL" id="WIBF01000002">
    <property type="protein sequence ID" value="MQQ07732.1"/>
    <property type="molecule type" value="Genomic_DNA"/>
</dbReference>
<dbReference type="PANTHER" id="PTHR37826:SF3">
    <property type="entry name" value="J DOMAIN-CONTAINING PROTEIN"/>
    <property type="match status" value="1"/>
</dbReference>
<name>A0A843YEK3_9RHOB</name>
<evidence type="ECO:0000313" key="4">
    <source>
        <dbReference type="Proteomes" id="UP000444174"/>
    </source>
</evidence>
<reference evidence="3 4" key="1">
    <citation type="submission" date="2019-10" db="EMBL/GenBank/DDBJ databases">
        <title>Epibacterium sp. nov., isolated from seawater.</title>
        <authorList>
            <person name="Zhang X."/>
            <person name="Li N."/>
        </authorList>
    </citation>
    <scope>NUCLEOTIDE SEQUENCE [LARGE SCALE GENOMIC DNA]</scope>
    <source>
        <strain evidence="3 4">SM1979</strain>
    </source>
</reference>
<dbReference type="GO" id="GO:0004386">
    <property type="term" value="F:helicase activity"/>
    <property type="evidence" value="ECO:0007669"/>
    <property type="project" value="UniProtKB-KW"/>
</dbReference>
<feature type="transmembrane region" description="Helical" evidence="1">
    <location>
        <begin position="355"/>
        <end position="376"/>
    </location>
</feature>
<dbReference type="Proteomes" id="UP000444174">
    <property type="component" value="Unassembled WGS sequence"/>
</dbReference>
<keyword evidence="3" id="KW-0547">Nucleotide-binding</keyword>
<dbReference type="Gene3D" id="2.20.28.30">
    <property type="entry name" value="RNA polymerase ii, chain L"/>
    <property type="match status" value="1"/>
</dbReference>
<keyword evidence="3" id="KW-0378">Hydrolase</keyword>
<feature type="domain" description="RRN7-type" evidence="2">
    <location>
        <begin position="16"/>
        <end position="45"/>
    </location>
</feature>
<organism evidence="3 4">
    <name type="scientific">Tritonibacter litoralis</name>
    <dbReference type="NCBI Taxonomy" id="2662264"/>
    <lineage>
        <taxon>Bacteria</taxon>
        <taxon>Pseudomonadati</taxon>
        <taxon>Pseudomonadota</taxon>
        <taxon>Alphaproteobacteria</taxon>
        <taxon>Rhodobacterales</taxon>
        <taxon>Paracoccaceae</taxon>
        <taxon>Tritonibacter</taxon>
    </lineage>
</organism>
<gene>
    <name evidence="3" type="ORF">GFB49_04620</name>
</gene>
<keyword evidence="3" id="KW-0067">ATP-binding</keyword>
<accession>A0A843YEK3</accession>
<evidence type="ECO:0000313" key="3">
    <source>
        <dbReference type="EMBL" id="MQQ07732.1"/>
    </source>
</evidence>
<dbReference type="Pfam" id="PF11781">
    <property type="entry name" value="Zn_ribbon_RRN7"/>
    <property type="match status" value="1"/>
</dbReference>
<comment type="caution">
    <text evidence="3">The sequence shown here is derived from an EMBL/GenBank/DDBJ whole genome shotgun (WGS) entry which is preliminary data.</text>
</comment>
<dbReference type="RefSeq" id="WP_153214654.1">
    <property type="nucleotide sequence ID" value="NZ_WIBF01000002.1"/>
</dbReference>
<proteinExistence type="predicted"/>
<dbReference type="InterPro" id="IPR021752">
    <property type="entry name" value="TF_Rrn7_Zf"/>
</dbReference>
<keyword evidence="1" id="KW-0472">Membrane</keyword>
<evidence type="ECO:0000256" key="1">
    <source>
        <dbReference type="SAM" id="Phobius"/>
    </source>
</evidence>
<keyword evidence="4" id="KW-1185">Reference proteome</keyword>
<dbReference type="AlphaFoldDB" id="A0A843YEK3"/>
<keyword evidence="3" id="KW-0347">Helicase</keyword>